<evidence type="ECO:0000256" key="4">
    <source>
        <dbReference type="ARBA" id="ARBA00022827"/>
    </source>
</evidence>
<dbReference type="EMBL" id="JABCKY010000001">
    <property type="protein sequence ID" value="NMT63267.1"/>
    <property type="molecule type" value="Genomic_DNA"/>
</dbReference>
<dbReference type="GO" id="GO:0016627">
    <property type="term" value="F:oxidoreductase activity, acting on the CH-CH group of donors"/>
    <property type="evidence" value="ECO:0007669"/>
    <property type="project" value="InterPro"/>
</dbReference>
<dbReference type="Pfam" id="PF02771">
    <property type="entry name" value="Acyl-CoA_dh_N"/>
    <property type="match status" value="1"/>
</dbReference>
<dbReference type="InterPro" id="IPR052166">
    <property type="entry name" value="Diverse_Acyl-CoA_DH"/>
</dbReference>
<dbReference type="OrthoDB" id="9807883at2"/>
<dbReference type="PANTHER" id="PTHR42803:SF1">
    <property type="entry name" value="BROAD-SPECIFICITY LINEAR ACYL-COA DEHYDROGENASE FADE5"/>
    <property type="match status" value="1"/>
</dbReference>
<evidence type="ECO:0000256" key="11">
    <source>
        <dbReference type="SAM" id="MobiDB-lite"/>
    </source>
</evidence>
<evidence type="ECO:0000259" key="12">
    <source>
        <dbReference type="Pfam" id="PF00441"/>
    </source>
</evidence>
<dbReference type="InterPro" id="IPR046373">
    <property type="entry name" value="Acyl-CoA_Oxase/DH_mid-dom_sf"/>
</dbReference>
<keyword evidence="4 10" id="KW-0274">FAD</keyword>
<comment type="catalytic activity">
    <reaction evidence="6">
        <text>3-(methylsulfanyl)propanoyl-CoA + oxidized [electron-transfer flavoprotein] + H(+) = 3-(methylsulfanyl)acryloyl-CoA + reduced [electron-transfer flavoprotein]</text>
        <dbReference type="Rhea" id="RHEA:52612"/>
        <dbReference type="Rhea" id="RHEA-COMP:10685"/>
        <dbReference type="Rhea" id="RHEA-COMP:10686"/>
        <dbReference type="ChEBI" id="CHEBI:15378"/>
        <dbReference type="ChEBI" id="CHEBI:57692"/>
        <dbReference type="ChEBI" id="CHEBI:58307"/>
        <dbReference type="ChEBI" id="CHEBI:82815"/>
        <dbReference type="ChEBI" id="CHEBI:84994"/>
        <dbReference type="EC" id="1.3.99.41"/>
    </reaction>
    <physiologicalReaction direction="left-to-right" evidence="6">
        <dbReference type="Rhea" id="RHEA:52613"/>
    </physiologicalReaction>
</comment>
<keyword evidence="17" id="KW-1185">Reference proteome</keyword>
<keyword evidence="5 10" id="KW-0560">Oxidoreductase</keyword>
<feature type="domain" description="Acyl-CoA dehydrogenase/oxidase C-terminal" evidence="12">
    <location>
        <begin position="278"/>
        <end position="447"/>
    </location>
</feature>
<dbReference type="SUPFAM" id="SSF56645">
    <property type="entry name" value="Acyl-CoA dehydrogenase NM domain-like"/>
    <property type="match status" value="1"/>
</dbReference>
<comment type="similarity">
    <text evidence="2 10">Belongs to the acyl-CoA dehydrogenase family.</text>
</comment>
<gene>
    <name evidence="16" type="ORF">HIU99_06590</name>
</gene>
<dbReference type="Pfam" id="PF02770">
    <property type="entry name" value="Acyl-CoA_dh_M"/>
    <property type="match status" value="1"/>
</dbReference>
<dbReference type="PANTHER" id="PTHR42803">
    <property type="entry name" value="ACYL-COA DEHYDROGENASE"/>
    <property type="match status" value="1"/>
</dbReference>
<evidence type="ECO:0000256" key="7">
    <source>
        <dbReference type="ARBA" id="ARBA00058683"/>
    </source>
</evidence>
<evidence type="ECO:0000259" key="15">
    <source>
        <dbReference type="Pfam" id="PF12806"/>
    </source>
</evidence>
<sequence length="591" mass="64312">MQYQAPANDLRFLLFDVLGVDRLHELEKYADATPDLISAVIDEAGKLAAEVIQPTNQVGDRQGCQYDPETREVTTPDGFREAYTRFVEGGWTALDAPLQYGGQGLPHTLKFVVDEMVCSTNLSLGMYPGLTHGAITALYAHGSEELKDTYLEKLISGQWTGTMCLTEPQCGTDLGLIRTRATPNDDGSYAIEGTKIWITGGEHDLVDNIVHLVLAKLPGAPDTTKGISLFVVPKVLADSGDRNPVFCGGLEHKMGIKGSATCVMNFEGARGWLVGEPNDGMRAMFTMMNEARLMVGMQGLGLAEMAYQESLGFARERLQSRSPSGPRNPDGPADPIIVHPDVRRMLMRQKVLNEGMRALALFTGHKLDLSVAHGDGSVRESADDLVQLLTPVVKSFLTDEGFNNANTGLQVLGGSGFTTDWPLEQLVRDGRIARIYEGTNGIQAMDLVGRKLGLKGGQLVRTLFTEMTSYLKENPQAPHREELKGAIRSLESATVWIASNAPGDPEQAGAAASPYLRLMALTVIAYLWSRMAGVAQAQLEAGGGNRPLLEGKLVSARFYFEKLLPEIQWLQQDIESGKDSLMAFGDDHWSA</sequence>
<comment type="cofactor">
    <cofactor evidence="1 10">
        <name>FAD</name>
        <dbReference type="ChEBI" id="CHEBI:57692"/>
    </cofactor>
</comment>
<evidence type="ECO:0000256" key="6">
    <source>
        <dbReference type="ARBA" id="ARBA00051388"/>
    </source>
</evidence>
<name>A0A7Y0WRW1_9GAMM</name>
<feature type="domain" description="Acetyl-CoA dehydrogenase-like C-terminal" evidence="15">
    <location>
        <begin position="464"/>
        <end position="584"/>
    </location>
</feature>
<dbReference type="Gene3D" id="1.10.540.10">
    <property type="entry name" value="Acyl-CoA dehydrogenase/oxidase, N-terminal domain"/>
    <property type="match status" value="1"/>
</dbReference>
<evidence type="ECO:0000313" key="17">
    <source>
        <dbReference type="Proteomes" id="UP000567186"/>
    </source>
</evidence>
<evidence type="ECO:0000256" key="2">
    <source>
        <dbReference type="ARBA" id="ARBA00009347"/>
    </source>
</evidence>
<evidence type="ECO:0000256" key="5">
    <source>
        <dbReference type="ARBA" id="ARBA00023002"/>
    </source>
</evidence>
<dbReference type="RefSeq" id="WP_135954598.1">
    <property type="nucleotide sequence ID" value="NZ_JABCKY010000001.1"/>
</dbReference>
<evidence type="ECO:0000313" key="16">
    <source>
        <dbReference type="EMBL" id="NMT63267.1"/>
    </source>
</evidence>
<evidence type="ECO:0000259" key="14">
    <source>
        <dbReference type="Pfam" id="PF02771"/>
    </source>
</evidence>
<dbReference type="InterPro" id="IPR009075">
    <property type="entry name" value="AcylCo_DH/oxidase_C"/>
</dbReference>
<dbReference type="Gene3D" id="2.40.110.10">
    <property type="entry name" value="Butyryl-CoA Dehydrogenase, subunit A, domain 2"/>
    <property type="match status" value="1"/>
</dbReference>
<dbReference type="FunFam" id="2.40.110.10:FF:000031">
    <property type="entry name" value="Acyl-CoA dehydrogenase, putative"/>
    <property type="match status" value="1"/>
</dbReference>
<feature type="domain" description="Acyl-CoA oxidase/dehydrogenase middle" evidence="13">
    <location>
        <begin position="163"/>
        <end position="267"/>
    </location>
</feature>
<evidence type="ECO:0000256" key="3">
    <source>
        <dbReference type="ARBA" id="ARBA00022630"/>
    </source>
</evidence>
<feature type="region of interest" description="Disordered" evidence="11">
    <location>
        <begin position="317"/>
        <end position="337"/>
    </location>
</feature>
<accession>A0A7Y0WRW1</accession>
<dbReference type="InterPro" id="IPR006091">
    <property type="entry name" value="Acyl-CoA_Oxase/DH_mid-dom"/>
</dbReference>
<evidence type="ECO:0000256" key="1">
    <source>
        <dbReference type="ARBA" id="ARBA00001974"/>
    </source>
</evidence>
<evidence type="ECO:0000259" key="13">
    <source>
        <dbReference type="Pfam" id="PF02770"/>
    </source>
</evidence>
<dbReference type="Proteomes" id="UP000567186">
    <property type="component" value="Unassembled WGS sequence"/>
</dbReference>
<protein>
    <recommendedName>
        <fullName evidence="9">3-methylmercaptopropionyl-CoA dehydrogenase</fullName>
        <ecNumber evidence="8">1.3.99.41</ecNumber>
    </recommendedName>
</protein>
<dbReference type="Gene3D" id="1.20.140.10">
    <property type="entry name" value="Butyryl-CoA Dehydrogenase, subunit A, domain 3"/>
    <property type="match status" value="1"/>
</dbReference>
<dbReference type="InterPro" id="IPR037069">
    <property type="entry name" value="AcylCoA_DH/ox_N_sf"/>
</dbReference>
<dbReference type="SUPFAM" id="SSF47203">
    <property type="entry name" value="Acyl-CoA dehydrogenase C-terminal domain-like"/>
    <property type="match status" value="1"/>
</dbReference>
<dbReference type="InterPro" id="IPR036250">
    <property type="entry name" value="AcylCo_DH-like_C"/>
</dbReference>
<dbReference type="Pfam" id="PF12806">
    <property type="entry name" value="Acyl-CoA_dh_C"/>
    <property type="match status" value="1"/>
</dbReference>
<dbReference type="EC" id="1.3.99.41" evidence="8"/>
<dbReference type="InterPro" id="IPR025878">
    <property type="entry name" value="Acyl-CoA_dh-like_C_dom"/>
</dbReference>
<keyword evidence="3 10" id="KW-0285">Flavoprotein</keyword>
<dbReference type="Pfam" id="PF00441">
    <property type="entry name" value="Acyl-CoA_dh_1"/>
    <property type="match status" value="1"/>
</dbReference>
<dbReference type="GO" id="GO:0050660">
    <property type="term" value="F:flavin adenine dinucleotide binding"/>
    <property type="evidence" value="ECO:0007669"/>
    <property type="project" value="InterPro"/>
</dbReference>
<reference evidence="16 17" key="1">
    <citation type="submission" date="2020-04" db="EMBL/GenBank/DDBJ databases">
        <title>Marinobacter oceani sp. nov., isolated from marine solar saltern.</title>
        <authorList>
            <person name="Chen X.-Y."/>
        </authorList>
    </citation>
    <scope>NUCLEOTIDE SEQUENCE [LARGE SCALE GENOMIC DNA]</scope>
    <source>
        <strain evidence="16 17">W62</strain>
    </source>
</reference>
<comment type="caution">
    <text evidence="16">The sequence shown here is derived from an EMBL/GenBank/DDBJ whole genome shotgun (WGS) entry which is preliminary data.</text>
</comment>
<comment type="function">
    <text evidence="7">Involved in the assimilation of dimethylsulphoniopropionate (DMSP), an important compound in the fixation of carbon in marine phytoplankton, by mediating the conversion of 3-(methylthio)propanoyl-CoA (MMPA-CoA) to 3-(methylthio)acryloyl-CoA (MTA-CoA).</text>
</comment>
<evidence type="ECO:0000256" key="8">
    <source>
        <dbReference type="ARBA" id="ARBA00066694"/>
    </source>
</evidence>
<dbReference type="AlphaFoldDB" id="A0A7Y0WRW1"/>
<organism evidence="16 17">
    <name type="scientific">Marinobacter orientalis</name>
    <dbReference type="NCBI Taxonomy" id="1928859"/>
    <lineage>
        <taxon>Bacteria</taxon>
        <taxon>Pseudomonadati</taxon>
        <taxon>Pseudomonadota</taxon>
        <taxon>Gammaproteobacteria</taxon>
        <taxon>Pseudomonadales</taxon>
        <taxon>Marinobacteraceae</taxon>
        <taxon>Marinobacter</taxon>
    </lineage>
</organism>
<evidence type="ECO:0000256" key="9">
    <source>
        <dbReference type="ARBA" id="ARBA00069043"/>
    </source>
</evidence>
<feature type="domain" description="Acyl-CoA dehydrogenase/oxidase N-terminal" evidence="14">
    <location>
        <begin position="76"/>
        <end position="158"/>
    </location>
</feature>
<dbReference type="InterPro" id="IPR009100">
    <property type="entry name" value="AcylCoA_DH/oxidase_NM_dom_sf"/>
</dbReference>
<proteinExistence type="inferred from homology"/>
<dbReference type="InterPro" id="IPR013786">
    <property type="entry name" value="AcylCoA_DH/ox_N"/>
</dbReference>
<evidence type="ECO:0000256" key="10">
    <source>
        <dbReference type="RuleBase" id="RU362125"/>
    </source>
</evidence>